<feature type="domain" description="HTH lysR-type" evidence="5">
    <location>
        <begin position="5"/>
        <end position="62"/>
    </location>
</feature>
<comment type="caution">
    <text evidence="6">The sequence shown here is derived from an EMBL/GenBank/DDBJ whole genome shotgun (WGS) entry which is preliminary data.</text>
</comment>
<keyword evidence="7" id="KW-1185">Reference proteome</keyword>
<organism evidence="6 7">
    <name type="scientific">Methylobacterium jeotgali</name>
    <dbReference type="NCBI Taxonomy" id="381630"/>
    <lineage>
        <taxon>Bacteria</taxon>
        <taxon>Pseudomonadati</taxon>
        <taxon>Pseudomonadota</taxon>
        <taxon>Alphaproteobacteria</taxon>
        <taxon>Hyphomicrobiales</taxon>
        <taxon>Methylobacteriaceae</taxon>
        <taxon>Methylobacterium</taxon>
    </lineage>
</organism>
<evidence type="ECO:0000313" key="6">
    <source>
        <dbReference type="EMBL" id="GJE06815.1"/>
    </source>
</evidence>
<dbReference type="InterPro" id="IPR036390">
    <property type="entry name" value="WH_DNA-bd_sf"/>
</dbReference>
<gene>
    <name evidence="6" type="primary">pgrR_3</name>
    <name evidence="6" type="ORF">AOPFMNJM_2137</name>
</gene>
<dbReference type="Pfam" id="PF03466">
    <property type="entry name" value="LysR_substrate"/>
    <property type="match status" value="1"/>
</dbReference>
<evidence type="ECO:0000256" key="3">
    <source>
        <dbReference type="ARBA" id="ARBA00023125"/>
    </source>
</evidence>
<dbReference type="InterPro" id="IPR005119">
    <property type="entry name" value="LysR_subst-bd"/>
</dbReference>
<evidence type="ECO:0000256" key="4">
    <source>
        <dbReference type="ARBA" id="ARBA00023163"/>
    </source>
</evidence>
<dbReference type="Gene3D" id="1.10.10.10">
    <property type="entry name" value="Winged helix-like DNA-binding domain superfamily/Winged helix DNA-binding domain"/>
    <property type="match status" value="1"/>
</dbReference>
<keyword evidence="3" id="KW-0238">DNA-binding</keyword>
<evidence type="ECO:0000259" key="5">
    <source>
        <dbReference type="PROSITE" id="PS50931"/>
    </source>
</evidence>
<evidence type="ECO:0000256" key="2">
    <source>
        <dbReference type="ARBA" id="ARBA00023015"/>
    </source>
</evidence>
<dbReference type="InterPro" id="IPR036388">
    <property type="entry name" value="WH-like_DNA-bd_sf"/>
</dbReference>
<proteinExistence type="inferred from homology"/>
<dbReference type="PANTHER" id="PTHR30537:SF68">
    <property type="entry name" value="TRANSCRIPTIONAL REGULATOR-RELATED"/>
    <property type="match status" value="1"/>
</dbReference>
<sequence length="296" mass="31627">MAGPMDLHALADFNLVATQGGFGRAARASGRPKATLSRRVAELEAGLGVRLLERGARSLRLTEAGAVLHARTGPLLAEITEAAEAVASGLDRPRGRLRVSAPMLLSNTALGPVAAAFAARHPEVRLEIEAEDRLADPVEDGYDVVIRVNPRPDERLVGRCVMRDPRWLVAAPSLPMPPPGLVPEEPVPLPALVRSGPFPGEVWSVSDGERRLAFRPEPVLRLSALPMLRDAVLAGSGAAVLPRSLAERDVEAGRLVLWGVLDGPPTEVWALHTSRRLASPKVTAFIEHLARALSAR</sequence>
<protein>
    <submittedName>
        <fullName evidence="6">HTH-type transcriptional regulator PgrR</fullName>
    </submittedName>
</protein>
<comment type="similarity">
    <text evidence="1">Belongs to the LysR transcriptional regulatory family.</text>
</comment>
<reference evidence="6" key="1">
    <citation type="journal article" date="2021" name="Front. Microbiol.">
        <title>Comprehensive Comparative Genomics and Phenotyping of Methylobacterium Species.</title>
        <authorList>
            <person name="Alessa O."/>
            <person name="Ogura Y."/>
            <person name="Fujitani Y."/>
            <person name="Takami H."/>
            <person name="Hayashi T."/>
            <person name="Sahin N."/>
            <person name="Tani A."/>
        </authorList>
    </citation>
    <scope>NUCLEOTIDE SEQUENCE</scope>
    <source>
        <strain evidence="6">LMG 23639</strain>
    </source>
</reference>
<dbReference type="PROSITE" id="PS50931">
    <property type="entry name" value="HTH_LYSR"/>
    <property type="match status" value="1"/>
</dbReference>
<name>A0ABQ4SY01_9HYPH</name>
<dbReference type="PANTHER" id="PTHR30537">
    <property type="entry name" value="HTH-TYPE TRANSCRIPTIONAL REGULATOR"/>
    <property type="match status" value="1"/>
</dbReference>
<keyword evidence="2" id="KW-0805">Transcription regulation</keyword>
<dbReference type="Gene3D" id="3.40.190.290">
    <property type="match status" value="1"/>
</dbReference>
<dbReference type="Pfam" id="PF00126">
    <property type="entry name" value="HTH_1"/>
    <property type="match status" value="1"/>
</dbReference>
<dbReference type="SUPFAM" id="SSF53850">
    <property type="entry name" value="Periplasmic binding protein-like II"/>
    <property type="match status" value="1"/>
</dbReference>
<keyword evidence="4" id="KW-0804">Transcription</keyword>
<dbReference type="Proteomes" id="UP001055102">
    <property type="component" value="Unassembled WGS sequence"/>
</dbReference>
<reference evidence="6" key="2">
    <citation type="submission" date="2021-08" db="EMBL/GenBank/DDBJ databases">
        <authorList>
            <person name="Tani A."/>
            <person name="Ola A."/>
            <person name="Ogura Y."/>
            <person name="Katsura K."/>
            <person name="Hayashi T."/>
        </authorList>
    </citation>
    <scope>NUCLEOTIDE SEQUENCE</scope>
    <source>
        <strain evidence="6">LMG 23639</strain>
    </source>
</reference>
<accession>A0ABQ4SY01</accession>
<dbReference type="InterPro" id="IPR000847">
    <property type="entry name" value="LysR_HTH_N"/>
</dbReference>
<dbReference type="InterPro" id="IPR058163">
    <property type="entry name" value="LysR-type_TF_proteobact-type"/>
</dbReference>
<evidence type="ECO:0000256" key="1">
    <source>
        <dbReference type="ARBA" id="ARBA00009437"/>
    </source>
</evidence>
<dbReference type="SUPFAM" id="SSF46785">
    <property type="entry name" value="Winged helix' DNA-binding domain"/>
    <property type="match status" value="1"/>
</dbReference>
<evidence type="ECO:0000313" key="7">
    <source>
        <dbReference type="Proteomes" id="UP001055102"/>
    </source>
</evidence>
<dbReference type="CDD" id="cd08422">
    <property type="entry name" value="PBP2_CrgA_like"/>
    <property type="match status" value="1"/>
</dbReference>
<dbReference type="EMBL" id="BPQR01000035">
    <property type="protein sequence ID" value="GJE06815.1"/>
    <property type="molecule type" value="Genomic_DNA"/>
</dbReference>